<organism evidence="2 3">
    <name type="scientific">Byssothecium circinans</name>
    <dbReference type="NCBI Taxonomy" id="147558"/>
    <lineage>
        <taxon>Eukaryota</taxon>
        <taxon>Fungi</taxon>
        <taxon>Dikarya</taxon>
        <taxon>Ascomycota</taxon>
        <taxon>Pezizomycotina</taxon>
        <taxon>Dothideomycetes</taxon>
        <taxon>Pleosporomycetidae</taxon>
        <taxon>Pleosporales</taxon>
        <taxon>Massarineae</taxon>
        <taxon>Massarinaceae</taxon>
        <taxon>Byssothecium</taxon>
    </lineage>
</organism>
<feature type="region of interest" description="Disordered" evidence="1">
    <location>
        <begin position="1"/>
        <end position="20"/>
    </location>
</feature>
<keyword evidence="3" id="KW-1185">Reference proteome</keyword>
<proteinExistence type="predicted"/>
<feature type="compositionally biased region" description="Basic and acidic residues" evidence="1">
    <location>
        <begin position="28"/>
        <end position="47"/>
    </location>
</feature>
<dbReference type="Proteomes" id="UP000800035">
    <property type="component" value="Unassembled WGS sequence"/>
</dbReference>
<evidence type="ECO:0000313" key="2">
    <source>
        <dbReference type="EMBL" id="KAF1960188.1"/>
    </source>
</evidence>
<dbReference type="OrthoDB" id="3780301at2759"/>
<accession>A0A6A5U684</accession>
<reference evidence="2" key="1">
    <citation type="journal article" date="2020" name="Stud. Mycol.">
        <title>101 Dothideomycetes genomes: a test case for predicting lifestyles and emergence of pathogens.</title>
        <authorList>
            <person name="Haridas S."/>
            <person name="Albert R."/>
            <person name="Binder M."/>
            <person name="Bloem J."/>
            <person name="Labutti K."/>
            <person name="Salamov A."/>
            <person name="Andreopoulos B."/>
            <person name="Baker S."/>
            <person name="Barry K."/>
            <person name="Bills G."/>
            <person name="Bluhm B."/>
            <person name="Cannon C."/>
            <person name="Castanera R."/>
            <person name="Culley D."/>
            <person name="Daum C."/>
            <person name="Ezra D."/>
            <person name="Gonzalez J."/>
            <person name="Henrissat B."/>
            <person name="Kuo A."/>
            <person name="Liang C."/>
            <person name="Lipzen A."/>
            <person name="Lutzoni F."/>
            <person name="Magnuson J."/>
            <person name="Mondo S."/>
            <person name="Nolan M."/>
            <person name="Ohm R."/>
            <person name="Pangilinan J."/>
            <person name="Park H.-J."/>
            <person name="Ramirez L."/>
            <person name="Alfaro M."/>
            <person name="Sun H."/>
            <person name="Tritt A."/>
            <person name="Yoshinaga Y."/>
            <person name="Zwiers L.-H."/>
            <person name="Turgeon B."/>
            <person name="Goodwin S."/>
            <person name="Spatafora J."/>
            <person name="Crous P."/>
            <person name="Grigoriev I."/>
        </authorList>
    </citation>
    <scope>NUCLEOTIDE SEQUENCE</scope>
    <source>
        <strain evidence="2">CBS 675.92</strain>
    </source>
</reference>
<sequence length="104" mass="11818">MTTYLRRTKPHSTGLAVSAAELGVTKQVDAEPAKGNRGSSRDRDKPSRNCVCGKKHWYADCFILNPRHLRRPKDYRPTAEMARKVEEAQKDPKINARIKTALKK</sequence>
<name>A0A6A5U684_9PLEO</name>
<feature type="region of interest" description="Disordered" evidence="1">
    <location>
        <begin position="83"/>
        <end position="104"/>
    </location>
</feature>
<gene>
    <name evidence="2" type="ORF">CC80DRAFT_404324</name>
</gene>
<dbReference type="EMBL" id="ML976983">
    <property type="protein sequence ID" value="KAF1960188.1"/>
    <property type="molecule type" value="Genomic_DNA"/>
</dbReference>
<evidence type="ECO:0000313" key="3">
    <source>
        <dbReference type="Proteomes" id="UP000800035"/>
    </source>
</evidence>
<feature type="compositionally biased region" description="Basic and acidic residues" evidence="1">
    <location>
        <begin position="83"/>
        <end position="94"/>
    </location>
</feature>
<feature type="region of interest" description="Disordered" evidence="1">
    <location>
        <begin position="27"/>
        <end position="49"/>
    </location>
</feature>
<protein>
    <submittedName>
        <fullName evidence="2">Uncharacterized protein</fullName>
    </submittedName>
</protein>
<feature type="compositionally biased region" description="Basic residues" evidence="1">
    <location>
        <begin position="1"/>
        <end position="10"/>
    </location>
</feature>
<dbReference type="AlphaFoldDB" id="A0A6A5U684"/>
<evidence type="ECO:0000256" key="1">
    <source>
        <dbReference type="SAM" id="MobiDB-lite"/>
    </source>
</evidence>